<accession>A0AAW1PWH0</accession>
<dbReference type="InterPro" id="IPR032675">
    <property type="entry name" value="LRR_dom_sf"/>
</dbReference>
<proteinExistence type="predicted"/>
<keyword evidence="7" id="KW-1185">Reference proteome</keyword>
<keyword evidence="3" id="KW-0433">Leucine-rich repeat</keyword>
<gene>
    <name evidence="6" type="ORF">WJX73_005974</name>
</gene>
<dbReference type="GO" id="GO:0005096">
    <property type="term" value="F:GTPase activator activity"/>
    <property type="evidence" value="ECO:0007669"/>
    <property type="project" value="UniProtKB-KW"/>
</dbReference>
<evidence type="ECO:0000256" key="4">
    <source>
        <dbReference type="ARBA" id="ARBA00022737"/>
    </source>
</evidence>
<sequence>MHLHRAAVLCSAAKRSRIPRRAEAPELDPEVTQLDTFEDEAPLDADLTVSQSESADDLGILRDSQQGETSTPSSRQLVSSYPVSTAPESHTDLKLPALGALALLALAGLAYVFRDKLKRAPAPPGFDALSKGVQQVQLQREAGQRLNVLMDEMRNSPKADLSAKNLGDPGAQYVVEALAFNTTCLQVDLSKNGIGPEGAAALCVALGSNNVLQTLALDTNSIGDDGASNVAQYISTNASLEHVNLSGNGISDTGATVLAEMLKINKTLTNLELNSNTIDYDGTKALASAIAENTTLTSLSISDNYVGALGASTLANALRANTGIRRLYLRGNDMGDEGVKALCAALAARSTPLTHLDLANNNMTEDSAGELAALLKQGHLEELNIYSNDLGDGGIFKMAEAIKVATALTLLDLGGNNIGPDGMSAVAGVLKGHTALRTLELASNPIGEEGSRALADLLKFELQVENLRLGWCKLGSGKAAEAIADLLQLNTTLKVVDLRGNNLKDPGALYVARALRELTNEGLQELDLGYNEITDEGACQLALALKNNPMNVPREFKINANYLQTFGQTALVDALDMVADVSGTTDFNILL</sequence>
<dbReference type="PANTHER" id="PTHR24113">
    <property type="entry name" value="RAN GTPASE-ACTIVATING PROTEIN 1"/>
    <property type="match status" value="1"/>
</dbReference>
<evidence type="ECO:0000313" key="7">
    <source>
        <dbReference type="Proteomes" id="UP001465755"/>
    </source>
</evidence>
<evidence type="ECO:0000256" key="5">
    <source>
        <dbReference type="SAM" id="MobiDB-lite"/>
    </source>
</evidence>
<keyword evidence="4" id="KW-0677">Repeat</keyword>
<keyword evidence="2" id="KW-0343">GTPase activation</keyword>
<comment type="subcellular location">
    <subcellularLocation>
        <location evidence="1">Cytoplasm</location>
        <location evidence="1">Cytoskeleton</location>
        <location evidence="1">Cilium axoneme</location>
    </subcellularLocation>
</comment>
<dbReference type="Proteomes" id="UP001465755">
    <property type="component" value="Unassembled WGS sequence"/>
</dbReference>
<protein>
    <submittedName>
        <fullName evidence="6">Uncharacterized protein</fullName>
    </submittedName>
</protein>
<organism evidence="6 7">
    <name type="scientific">Symbiochloris irregularis</name>
    <dbReference type="NCBI Taxonomy" id="706552"/>
    <lineage>
        <taxon>Eukaryota</taxon>
        <taxon>Viridiplantae</taxon>
        <taxon>Chlorophyta</taxon>
        <taxon>core chlorophytes</taxon>
        <taxon>Trebouxiophyceae</taxon>
        <taxon>Trebouxiales</taxon>
        <taxon>Trebouxiaceae</taxon>
        <taxon>Symbiochloris</taxon>
    </lineage>
</organism>
<comment type="caution">
    <text evidence="6">The sequence shown here is derived from an EMBL/GenBank/DDBJ whole genome shotgun (WGS) entry which is preliminary data.</text>
</comment>
<dbReference type="GO" id="GO:0048471">
    <property type="term" value="C:perinuclear region of cytoplasm"/>
    <property type="evidence" value="ECO:0007669"/>
    <property type="project" value="TreeGrafter"/>
</dbReference>
<dbReference type="GO" id="GO:0005930">
    <property type="term" value="C:axoneme"/>
    <property type="evidence" value="ECO:0007669"/>
    <property type="project" value="UniProtKB-SubCell"/>
</dbReference>
<feature type="region of interest" description="Disordered" evidence="5">
    <location>
        <begin position="52"/>
        <end position="88"/>
    </location>
</feature>
<dbReference type="EMBL" id="JALJOQ010000008">
    <property type="protein sequence ID" value="KAK9812234.1"/>
    <property type="molecule type" value="Genomic_DNA"/>
</dbReference>
<dbReference type="SUPFAM" id="SSF52047">
    <property type="entry name" value="RNI-like"/>
    <property type="match status" value="2"/>
</dbReference>
<dbReference type="GO" id="GO:0006913">
    <property type="term" value="P:nucleocytoplasmic transport"/>
    <property type="evidence" value="ECO:0007669"/>
    <property type="project" value="TreeGrafter"/>
</dbReference>
<evidence type="ECO:0000313" key="6">
    <source>
        <dbReference type="EMBL" id="KAK9812234.1"/>
    </source>
</evidence>
<dbReference type="InterPro" id="IPR027038">
    <property type="entry name" value="RanGap"/>
</dbReference>
<dbReference type="Gene3D" id="3.80.10.10">
    <property type="entry name" value="Ribonuclease Inhibitor"/>
    <property type="match status" value="3"/>
</dbReference>
<dbReference type="GO" id="GO:0005634">
    <property type="term" value="C:nucleus"/>
    <property type="evidence" value="ECO:0007669"/>
    <property type="project" value="TreeGrafter"/>
</dbReference>
<feature type="compositionally biased region" description="Polar residues" evidence="5">
    <location>
        <begin position="63"/>
        <end position="88"/>
    </location>
</feature>
<dbReference type="PANTHER" id="PTHR24113:SF12">
    <property type="entry name" value="RAN GTPASE-ACTIVATING PROTEIN 1"/>
    <property type="match status" value="1"/>
</dbReference>
<dbReference type="GO" id="GO:0005829">
    <property type="term" value="C:cytosol"/>
    <property type="evidence" value="ECO:0007669"/>
    <property type="project" value="TreeGrafter"/>
</dbReference>
<dbReference type="Pfam" id="PF13516">
    <property type="entry name" value="LRR_6"/>
    <property type="match status" value="12"/>
</dbReference>
<dbReference type="GO" id="GO:0031267">
    <property type="term" value="F:small GTPase binding"/>
    <property type="evidence" value="ECO:0007669"/>
    <property type="project" value="TreeGrafter"/>
</dbReference>
<reference evidence="6 7" key="1">
    <citation type="journal article" date="2024" name="Nat. Commun.">
        <title>Phylogenomics reveals the evolutionary origins of lichenization in chlorophyte algae.</title>
        <authorList>
            <person name="Puginier C."/>
            <person name="Libourel C."/>
            <person name="Otte J."/>
            <person name="Skaloud P."/>
            <person name="Haon M."/>
            <person name="Grisel S."/>
            <person name="Petersen M."/>
            <person name="Berrin J.G."/>
            <person name="Delaux P.M."/>
            <person name="Dal Grande F."/>
            <person name="Keller J."/>
        </authorList>
    </citation>
    <scope>NUCLEOTIDE SEQUENCE [LARGE SCALE GENOMIC DNA]</scope>
    <source>
        <strain evidence="6 7">SAG 2036</strain>
    </source>
</reference>
<name>A0AAW1PWH0_9CHLO</name>
<evidence type="ECO:0000256" key="3">
    <source>
        <dbReference type="ARBA" id="ARBA00022614"/>
    </source>
</evidence>
<evidence type="ECO:0000256" key="2">
    <source>
        <dbReference type="ARBA" id="ARBA00022468"/>
    </source>
</evidence>
<dbReference type="SMART" id="SM00368">
    <property type="entry name" value="LRR_RI"/>
    <property type="match status" value="12"/>
</dbReference>
<dbReference type="InterPro" id="IPR001611">
    <property type="entry name" value="Leu-rich_rpt"/>
</dbReference>
<evidence type="ECO:0000256" key="1">
    <source>
        <dbReference type="ARBA" id="ARBA00004430"/>
    </source>
</evidence>
<dbReference type="AlphaFoldDB" id="A0AAW1PWH0"/>